<protein>
    <recommendedName>
        <fullName evidence="3">Lipoprotein</fullName>
    </recommendedName>
</protein>
<sequence length="161" mass="16706">MMRAAVALSLLLAACSPARDVRDEDAAGKALETAARAAGIVGDRADATGIYAVGEDRLCLTGTAPRYRIGVSVDFGEGQRCVAHGTAQGRDALAIDLGDGCRFTASRTGDRLLFPVRTPPACARACQGRATLDTLVLDRLSEASGEATRLRGADGRLLCAD</sequence>
<name>A0A7X0JDZ8_9SPHN</name>
<reference evidence="1 2" key="2">
    <citation type="submission" date="2020-08" db="EMBL/GenBank/DDBJ databases">
        <authorList>
            <person name="Partida-Martinez L."/>
            <person name="Huntemann M."/>
            <person name="Clum A."/>
            <person name="Wang J."/>
            <person name="Palaniappan K."/>
            <person name="Ritter S."/>
            <person name="Chen I.-M."/>
            <person name="Stamatis D."/>
            <person name="Reddy T."/>
            <person name="O'Malley R."/>
            <person name="Daum C."/>
            <person name="Shapiro N."/>
            <person name="Ivanova N."/>
            <person name="Kyrpides N."/>
            <person name="Woyke T."/>
        </authorList>
    </citation>
    <scope>NUCLEOTIDE SEQUENCE [LARGE SCALE GENOMIC DNA]</scope>
    <source>
        <strain evidence="1 2">AS3.13</strain>
    </source>
</reference>
<evidence type="ECO:0000313" key="1">
    <source>
        <dbReference type="EMBL" id="MBB6505814.1"/>
    </source>
</evidence>
<dbReference type="Proteomes" id="UP000522313">
    <property type="component" value="Unassembled WGS sequence"/>
</dbReference>
<dbReference type="EMBL" id="JACHBT010000015">
    <property type="protein sequence ID" value="MBB6505814.1"/>
    <property type="molecule type" value="Genomic_DNA"/>
</dbReference>
<dbReference type="AlphaFoldDB" id="A0A7X0JDZ8"/>
<evidence type="ECO:0000313" key="2">
    <source>
        <dbReference type="Proteomes" id="UP000522313"/>
    </source>
</evidence>
<comment type="caution">
    <text evidence="1">The sequence shown here is derived from an EMBL/GenBank/DDBJ whole genome shotgun (WGS) entry which is preliminary data.</text>
</comment>
<dbReference type="PROSITE" id="PS51257">
    <property type="entry name" value="PROKAR_LIPOPROTEIN"/>
    <property type="match status" value="1"/>
</dbReference>
<proteinExistence type="predicted"/>
<organism evidence="1 2">
    <name type="scientific">Sphingomonas endophytica</name>
    <dbReference type="NCBI Taxonomy" id="869719"/>
    <lineage>
        <taxon>Bacteria</taxon>
        <taxon>Pseudomonadati</taxon>
        <taxon>Pseudomonadota</taxon>
        <taxon>Alphaproteobacteria</taxon>
        <taxon>Sphingomonadales</taxon>
        <taxon>Sphingomonadaceae</taxon>
        <taxon>Sphingomonas</taxon>
    </lineage>
</organism>
<reference evidence="1 2" key="1">
    <citation type="submission" date="2020-08" db="EMBL/GenBank/DDBJ databases">
        <title>The Agave Microbiome: Exploring the role of microbial communities in plant adaptations to desert environments.</title>
        <authorList>
            <person name="Partida-Martinez L.P."/>
        </authorList>
    </citation>
    <scope>NUCLEOTIDE SEQUENCE [LARGE SCALE GENOMIC DNA]</scope>
    <source>
        <strain evidence="1 2">AS3.13</strain>
    </source>
</reference>
<accession>A0A7X0JDZ8</accession>
<evidence type="ECO:0008006" key="3">
    <source>
        <dbReference type="Google" id="ProtNLM"/>
    </source>
</evidence>
<gene>
    <name evidence="1" type="ORF">F4693_002810</name>
</gene>
<dbReference type="RefSeq" id="WP_221434960.1">
    <property type="nucleotide sequence ID" value="NZ_JACHBT010000015.1"/>
</dbReference>